<accession>A0ABM1I6V5</accession>
<proteinExistence type="predicted"/>
<dbReference type="GeneID" id="107066123"/>
<organism evidence="1 2">
    <name type="scientific">Polistes dominula</name>
    <name type="common">European paper wasp</name>
    <name type="synonym">Vespa dominula</name>
    <dbReference type="NCBI Taxonomy" id="743375"/>
    <lineage>
        <taxon>Eukaryota</taxon>
        <taxon>Metazoa</taxon>
        <taxon>Ecdysozoa</taxon>
        <taxon>Arthropoda</taxon>
        <taxon>Hexapoda</taxon>
        <taxon>Insecta</taxon>
        <taxon>Pterygota</taxon>
        <taxon>Neoptera</taxon>
        <taxon>Endopterygota</taxon>
        <taxon>Hymenoptera</taxon>
        <taxon>Apocrita</taxon>
        <taxon>Aculeata</taxon>
        <taxon>Vespoidea</taxon>
        <taxon>Vespidae</taxon>
        <taxon>Polistinae</taxon>
        <taxon>Polistini</taxon>
        <taxon>Polistes</taxon>
    </lineage>
</organism>
<keyword evidence="1" id="KW-1185">Reference proteome</keyword>
<dbReference type="Proteomes" id="UP000694924">
    <property type="component" value="Unplaced"/>
</dbReference>
<dbReference type="RefSeq" id="XP_015175942.1">
    <property type="nucleotide sequence ID" value="XM_015320456.1"/>
</dbReference>
<gene>
    <name evidence="2" type="primary">LOC107066123</name>
</gene>
<sequence length="677" mass="79290">MLSQCIDTEEDEEVIFEGSDIHEHLVTSGYTDFETAIVFKNQQTPQKKSMYMNINIIKDVGKIIYKYILDLKSWITQDCDLSKEQLDIILSAKTLLDDHASAINSCAEKYFPVAPWKKVLKNLLASGTIIASSTYLMFYKHNKALNAMIIFFTLYYAGYRNYQNLWAHKELKQLVLLQNEFYDLCSKGLKILKHGYKIKMNSKKTNQQLHMLMGERLTYLQPIMENLMKCLEDICQIYHYIISIMISKFPKHLYNQIIRTTFEDNVFQLRGEINYEALKQLYYTYILMQSELLYLLAITYDIKTWSSTYDKISKANVIYIIYKLNKQLTKYNHKLSQYINSYYNYKIEPVQHNYRNLVTSKWQDVYLHLNLTLNKIQQAYDQIISMINDIDICTDDTSINNEMLERMMEKMNEAYKQIDGARNFAEFSSLLITKAKYKNFKMNDTKEDIKIENVSDYLPVIIDKEPEILDEVFEEYIKEEYLKPLYEEDEEILLKEYKLDKLLAKNFMSELKEALIDKHKTMSERESKALQRMYKNVINSANDLEINNVKSSIPIPPPMPSLVNNSKSLCYNDSISYDHNQILSIKSANTLDIPVSDKQVLNVNNDDVKSVKEYVNIDDEDKDNDCKALSLKNFQNPIMQFGLNKPPPQLFSMNEEMFIGSGENSESDVEPENDSVA</sequence>
<name>A0ABM1I6V5_POLDO</name>
<protein>
    <submittedName>
        <fullName evidence="2">Uncharacterized protein LOC107066123</fullName>
    </submittedName>
</protein>
<evidence type="ECO:0000313" key="1">
    <source>
        <dbReference type="Proteomes" id="UP000694924"/>
    </source>
</evidence>
<evidence type="ECO:0000313" key="2">
    <source>
        <dbReference type="RefSeq" id="XP_015175942.1"/>
    </source>
</evidence>
<reference evidence="2" key="1">
    <citation type="submission" date="2025-08" db="UniProtKB">
        <authorList>
            <consortium name="RefSeq"/>
        </authorList>
    </citation>
    <scope>IDENTIFICATION</scope>
    <source>
        <tissue evidence="2">Whole body</tissue>
    </source>
</reference>